<dbReference type="PANTHER" id="PTHR32332">
    <property type="entry name" value="2-NITROPROPANE DIOXYGENASE"/>
    <property type="match status" value="1"/>
</dbReference>
<evidence type="ECO:0000256" key="2">
    <source>
        <dbReference type="ARBA" id="ARBA00022643"/>
    </source>
</evidence>
<keyword evidence="5" id="KW-1185">Reference proteome</keyword>
<keyword evidence="1" id="KW-0285">Flavoprotein</keyword>
<gene>
    <name evidence="4" type="ORF">C41B8_14265</name>
</gene>
<sequence>MRTAVTRLLGIQHPVLLAPMGGVSGGQLARAVSNAGGLGLIGAGYGDADWLAQEMTHCRDCRFGVGFITWALDAKPALLEQVLAQSPAAIMFSFGDCAAYIPRVHEAGALAICQVQTLSDARRAAETGADLIVAQGTEGGGHGAIRSTFSLVPAVVDAVAPVPVVAAGGVADGRGLAAALMLGASGVLVGTRLYASDEALGLPAAKQAIVHHGGDQTLRTRVFDIVRGYDWGHYTGRVIDNGFTRDWHTREAALAESVDSERRRYQEAVARGDAETAVLFAGEAIDLIDEIEPAAEIVNRIVTQADAALEWKPG</sequence>
<dbReference type="GO" id="GO:0018580">
    <property type="term" value="F:nitronate monooxygenase activity"/>
    <property type="evidence" value="ECO:0007669"/>
    <property type="project" value="InterPro"/>
</dbReference>
<dbReference type="InterPro" id="IPR013785">
    <property type="entry name" value="Aldolase_TIM"/>
</dbReference>
<organism evidence="4 5">
    <name type="scientific">Salinisphaera hydrothermalis (strain C41B8)</name>
    <dbReference type="NCBI Taxonomy" id="1304275"/>
    <lineage>
        <taxon>Bacteria</taxon>
        <taxon>Pseudomonadati</taxon>
        <taxon>Pseudomonadota</taxon>
        <taxon>Gammaproteobacteria</taxon>
        <taxon>Salinisphaerales</taxon>
        <taxon>Salinisphaeraceae</taxon>
        <taxon>Salinisphaera</taxon>
    </lineage>
</organism>
<proteinExistence type="predicted"/>
<dbReference type="eggNOG" id="COG2070">
    <property type="taxonomic scope" value="Bacteria"/>
</dbReference>
<dbReference type="PATRIC" id="fig|1304275.5.peg.2916"/>
<dbReference type="AlphaFoldDB" id="A0A084IIQ3"/>
<keyword evidence="2" id="KW-0288">FMN</keyword>
<dbReference type="CDD" id="cd04730">
    <property type="entry name" value="NPD_like"/>
    <property type="match status" value="1"/>
</dbReference>
<dbReference type="PANTHER" id="PTHR32332:SF31">
    <property type="entry name" value="2-NITROPROPANE DIOXYGENASE FAMILY, PUTATIVE (AFU_ORTHOLOGUE AFUA_2G09850)-RELATED"/>
    <property type="match status" value="1"/>
</dbReference>
<evidence type="ECO:0000256" key="3">
    <source>
        <dbReference type="ARBA" id="ARBA00023002"/>
    </source>
</evidence>
<dbReference type="RefSeq" id="WP_037339603.1">
    <property type="nucleotide sequence ID" value="NZ_APNK01000026.1"/>
</dbReference>
<dbReference type="Gene3D" id="3.20.20.70">
    <property type="entry name" value="Aldolase class I"/>
    <property type="match status" value="1"/>
</dbReference>
<evidence type="ECO:0000313" key="5">
    <source>
        <dbReference type="Proteomes" id="UP000028302"/>
    </source>
</evidence>
<keyword evidence="3" id="KW-0560">Oxidoreductase</keyword>
<dbReference type="OrthoDB" id="9778912at2"/>
<reference evidence="4 5" key="1">
    <citation type="submission" date="2013-03" db="EMBL/GenBank/DDBJ databases">
        <title>Salinisphaera hydrothermalis C41B8 Genome Sequencing.</title>
        <authorList>
            <person name="Li C."/>
            <person name="Lai Q."/>
            <person name="Shao Z."/>
        </authorList>
    </citation>
    <scope>NUCLEOTIDE SEQUENCE [LARGE SCALE GENOMIC DNA]</scope>
    <source>
        <strain evidence="4 5">C41B8</strain>
    </source>
</reference>
<name>A0A084IIQ3_SALHC</name>
<evidence type="ECO:0000256" key="1">
    <source>
        <dbReference type="ARBA" id="ARBA00022630"/>
    </source>
</evidence>
<dbReference type="EMBL" id="APNK01000026">
    <property type="protein sequence ID" value="KEZ76587.1"/>
    <property type="molecule type" value="Genomic_DNA"/>
</dbReference>
<dbReference type="SUPFAM" id="SSF51412">
    <property type="entry name" value="Inosine monophosphate dehydrogenase (IMPDH)"/>
    <property type="match status" value="1"/>
</dbReference>
<dbReference type="Pfam" id="PF03060">
    <property type="entry name" value="NMO"/>
    <property type="match status" value="2"/>
</dbReference>
<dbReference type="STRING" id="1304275.C41B8_14265"/>
<comment type="caution">
    <text evidence="4">The sequence shown here is derived from an EMBL/GenBank/DDBJ whole genome shotgun (WGS) entry which is preliminary data.</text>
</comment>
<dbReference type="Proteomes" id="UP000028302">
    <property type="component" value="Unassembled WGS sequence"/>
</dbReference>
<accession>A0A084IIQ3</accession>
<protein>
    <submittedName>
        <fullName evidence="4">Oxidoreductase</fullName>
    </submittedName>
</protein>
<evidence type="ECO:0000313" key="4">
    <source>
        <dbReference type="EMBL" id="KEZ76587.1"/>
    </source>
</evidence>
<dbReference type="InterPro" id="IPR004136">
    <property type="entry name" value="NMO"/>
</dbReference>